<evidence type="ECO:0000256" key="10">
    <source>
        <dbReference type="HAMAP-Rule" id="MF_01820"/>
    </source>
</evidence>
<dbReference type="SUPFAM" id="SSF50249">
    <property type="entry name" value="Nucleic acid-binding proteins"/>
    <property type="match status" value="1"/>
</dbReference>
<feature type="binding site" evidence="10">
    <location>
        <begin position="128"/>
        <end position="131"/>
    </location>
    <ligand>
        <name>GTP</name>
        <dbReference type="ChEBI" id="CHEBI:37565"/>
    </ligand>
</feature>
<keyword evidence="8 10" id="KW-0694">RNA-binding</keyword>
<dbReference type="PROSITE" id="PS51721">
    <property type="entry name" value="G_CP"/>
    <property type="match status" value="1"/>
</dbReference>
<dbReference type="GO" id="GO:0003924">
    <property type="term" value="F:GTPase activity"/>
    <property type="evidence" value="ECO:0007669"/>
    <property type="project" value="UniProtKB-UniRule"/>
</dbReference>
<evidence type="ECO:0000313" key="14">
    <source>
        <dbReference type="Proteomes" id="UP000244956"/>
    </source>
</evidence>
<organism evidence="13 14">
    <name type="scientific">Marinilabilia rubra</name>
    <dbReference type="NCBI Taxonomy" id="2162893"/>
    <lineage>
        <taxon>Bacteria</taxon>
        <taxon>Pseudomonadati</taxon>
        <taxon>Bacteroidota</taxon>
        <taxon>Bacteroidia</taxon>
        <taxon>Marinilabiliales</taxon>
        <taxon>Marinilabiliaceae</taxon>
        <taxon>Marinilabilia</taxon>
    </lineage>
</organism>
<dbReference type="InterPro" id="IPR010914">
    <property type="entry name" value="RsgA_GTPase_dom"/>
</dbReference>
<dbReference type="OrthoDB" id="9809485at2"/>
<sequence>MKEGVVIKSTGSWYNVKTDDEPSVSCKIKGRFRLDELKSTNPVAVGDRVAYSVDAATGTGVIEEIKERQNFIVRRASNLSKQTQILAANIDQAIIVATINYPVTTPVFIDRFLATAEAYDIPTTIIFNKVDRYDHFHKDQLHEIVEMYEMIGYNVLTTSAKHDDDESLEKVKSLLNDKVSLVAGHSGVGKSTLINRVEPSLNLKTGRISDRHHTGRHTTTFAEMHPLSFGGYIIDTPGIRGFGLFNIEKEELAHYFREIFKAASNCRYYNCTHLHEPGCAVKEALERGEIASSRYNSYVSIFLNRDEKYR</sequence>
<feature type="binding site" evidence="10">
    <location>
        <position position="271"/>
    </location>
    <ligand>
        <name>Zn(2+)</name>
        <dbReference type="ChEBI" id="CHEBI:29105"/>
    </ligand>
</feature>
<evidence type="ECO:0000259" key="11">
    <source>
        <dbReference type="PROSITE" id="PS50936"/>
    </source>
</evidence>
<evidence type="ECO:0000313" key="13">
    <source>
        <dbReference type="EMBL" id="PWE00504.1"/>
    </source>
</evidence>
<dbReference type="Gene3D" id="2.40.50.140">
    <property type="entry name" value="Nucleic acid-binding proteins"/>
    <property type="match status" value="1"/>
</dbReference>
<evidence type="ECO:0000256" key="9">
    <source>
        <dbReference type="ARBA" id="ARBA00023134"/>
    </source>
</evidence>
<dbReference type="InterPro" id="IPR031944">
    <property type="entry name" value="RsgA_N"/>
</dbReference>
<dbReference type="NCBIfam" id="TIGR00157">
    <property type="entry name" value="ribosome small subunit-dependent GTPase A"/>
    <property type="match status" value="1"/>
</dbReference>
<dbReference type="RefSeq" id="WP_109263543.1">
    <property type="nucleotide sequence ID" value="NZ_QEWP01000003.1"/>
</dbReference>
<dbReference type="Pfam" id="PF03193">
    <property type="entry name" value="RsgA_GTPase"/>
    <property type="match status" value="1"/>
</dbReference>
<comment type="subcellular location">
    <subcellularLocation>
        <location evidence="10">Cytoplasm</location>
    </subcellularLocation>
</comment>
<dbReference type="EC" id="3.6.1.-" evidence="10"/>
<dbReference type="InterPro" id="IPR030378">
    <property type="entry name" value="G_CP_dom"/>
</dbReference>
<dbReference type="GO" id="GO:0019843">
    <property type="term" value="F:rRNA binding"/>
    <property type="evidence" value="ECO:0007669"/>
    <property type="project" value="UniProtKB-KW"/>
</dbReference>
<keyword evidence="5 10" id="KW-0547">Nucleotide-binding</keyword>
<keyword evidence="9 10" id="KW-0342">GTP-binding</keyword>
<comment type="subunit">
    <text evidence="10">Monomer. Associates with 30S ribosomal subunit, binds 16S rRNA.</text>
</comment>
<evidence type="ECO:0000256" key="8">
    <source>
        <dbReference type="ARBA" id="ARBA00022884"/>
    </source>
</evidence>
<dbReference type="PROSITE" id="PS50936">
    <property type="entry name" value="ENGC_GTPASE"/>
    <property type="match status" value="1"/>
</dbReference>
<dbReference type="CDD" id="cd04466">
    <property type="entry name" value="S1_YloQ_GTPase"/>
    <property type="match status" value="1"/>
</dbReference>
<dbReference type="GO" id="GO:0005737">
    <property type="term" value="C:cytoplasm"/>
    <property type="evidence" value="ECO:0007669"/>
    <property type="project" value="UniProtKB-SubCell"/>
</dbReference>
<keyword evidence="4 10" id="KW-0699">rRNA-binding</keyword>
<evidence type="ECO:0000256" key="7">
    <source>
        <dbReference type="ARBA" id="ARBA00022833"/>
    </source>
</evidence>
<feature type="binding site" evidence="10">
    <location>
        <begin position="184"/>
        <end position="192"/>
    </location>
    <ligand>
        <name>GTP</name>
        <dbReference type="ChEBI" id="CHEBI:37565"/>
    </ligand>
</feature>
<evidence type="ECO:0000256" key="2">
    <source>
        <dbReference type="ARBA" id="ARBA00022517"/>
    </source>
</evidence>
<keyword evidence="6 10" id="KW-0378">Hydrolase</keyword>
<feature type="binding site" evidence="10">
    <location>
        <position position="279"/>
    </location>
    <ligand>
        <name>Zn(2+)</name>
        <dbReference type="ChEBI" id="CHEBI:29105"/>
    </ligand>
</feature>
<dbReference type="SUPFAM" id="SSF52540">
    <property type="entry name" value="P-loop containing nucleoside triphosphate hydrolases"/>
    <property type="match status" value="1"/>
</dbReference>
<keyword evidence="1 10" id="KW-0963">Cytoplasm</keyword>
<dbReference type="EMBL" id="QEWP01000003">
    <property type="protein sequence ID" value="PWE00504.1"/>
    <property type="molecule type" value="Genomic_DNA"/>
</dbReference>
<dbReference type="Gene3D" id="1.10.40.50">
    <property type="entry name" value="Probable gtpase engc, domain 3"/>
    <property type="match status" value="1"/>
</dbReference>
<evidence type="ECO:0000256" key="4">
    <source>
        <dbReference type="ARBA" id="ARBA00022730"/>
    </source>
</evidence>
<dbReference type="GO" id="GO:0042274">
    <property type="term" value="P:ribosomal small subunit biogenesis"/>
    <property type="evidence" value="ECO:0007669"/>
    <property type="project" value="UniProtKB-UniRule"/>
</dbReference>
<comment type="caution">
    <text evidence="13">The sequence shown here is derived from an EMBL/GenBank/DDBJ whole genome shotgun (WGS) entry which is preliminary data.</text>
</comment>
<dbReference type="Proteomes" id="UP000244956">
    <property type="component" value="Unassembled WGS sequence"/>
</dbReference>
<dbReference type="GO" id="GO:0005525">
    <property type="term" value="F:GTP binding"/>
    <property type="evidence" value="ECO:0007669"/>
    <property type="project" value="UniProtKB-UniRule"/>
</dbReference>
<evidence type="ECO:0000256" key="6">
    <source>
        <dbReference type="ARBA" id="ARBA00022801"/>
    </source>
</evidence>
<comment type="cofactor">
    <cofactor evidence="10">
        <name>Zn(2+)</name>
        <dbReference type="ChEBI" id="CHEBI:29105"/>
    </cofactor>
    <text evidence="10">Binds 1 zinc ion per subunit.</text>
</comment>
<dbReference type="InterPro" id="IPR027417">
    <property type="entry name" value="P-loop_NTPase"/>
</dbReference>
<dbReference type="HAMAP" id="MF_01820">
    <property type="entry name" value="GTPase_RsgA"/>
    <property type="match status" value="1"/>
</dbReference>
<dbReference type="Gene3D" id="3.40.50.300">
    <property type="entry name" value="P-loop containing nucleotide triphosphate hydrolases"/>
    <property type="match status" value="1"/>
</dbReference>
<dbReference type="InterPro" id="IPR004881">
    <property type="entry name" value="Ribosome_biogen_GTPase_RsgA"/>
</dbReference>
<dbReference type="PANTHER" id="PTHR32120">
    <property type="entry name" value="SMALL RIBOSOMAL SUBUNIT BIOGENESIS GTPASE RSGA"/>
    <property type="match status" value="1"/>
</dbReference>
<feature type="binding site" evidence="10">
    <location>
        <position position="266"/>
    </location>
    <ligand>
        <name>Zn(2+)</name>
        <dbReference type="ChEBI" id="CHEBI:29105"/>
    </ligand>
</feature>
<accession>A0A2U2BBQ6</accession>
<dbReference type="CDD" id="cd01854">
    <property type="entry name" value="YjeQ_EngC"/>
    <property type="match status" value="1"/>
</dbReference>
<comment type="similarity">
    <text evidence="10">Belongs to the TRAFAC class YlqF/YawG GTPase family. RsgA subfamily.</text>
</comment>
<evidence type="ECO:0000256" key="3">
    <source>
        <dbReference type="ARBA" id="ARBA00022723"/>
    </source>
</evidence>
<comment type="function">
    <text evidence="10">One of several proteins that assist in the late maturation steps of the functional core of the 30S ribosomal subunit. Helps release RbfA from mature subunits. May play a role in the assembly of ribosomal proteins into the subunit. Circularly permuted GTPase that catalyzes slow GTP hydrolysis, GTPase activity is stimulated by the 30S ribosomal subunit.</text>
</comment>
<dbReference type="PANTHER" id="PTHR32120:SF11">
    <property type="entry name" value="SMALL RIBOSOMAL SUBUNIT BIOGENESIS GTPASE RSGA 1, MITOCHONDRIAL-RELATED"/>
    <property type="match status" value="1"/>
</dbReference>
<evidence type="ECO:0000256" key="1">
    <source>
        <dbReference type="ARBA" id="ARBA00022490"/>
    </source>
</evidence>
<name>A0A2U2BBQ6_9BACT</name>
<evidence type="ECO:0000259" key="12">
    <source>
        <dbReference type="PROSITE" id="PS51721"/>
    </source>
</evidence>
<keyword evidence="2 10" id="KW-0690">Ribosome biogenesis</keyword>
<feature type="domain" description="EngC GTPase" evidence="11">
    <location>
        <begin position="88"/>
        <end position="240"/>
    </location>
</feature>
<dbReference type="AlphaFoldDB" id="A0A2U2BBQ6"/>
<reference evidence="13 14" key="1">
    <citation type="submission" date="2018-05" db="EMBL/GenBank/DDBJ databases">
        <title>Marinilabilia rubrum sp. nov., isolated from saltern sediment.</title>
        <authorList>
            <person name="Zhang R."/>
        </authorList>
    </citation>
    <scope>NUCLEOTIDE SEQUENCE [LARGE SCALE GENOMIC DNA]</scope>
    <source>
        <strain evidence="13 14">WTE16</strain>
    </source>
</reference>
<feature type="binding site" evidence="10">
    <location>
        <position position="273"/>
    </location>
    <ligand>
        <name>Zn(2+)</name>
        <dbReference type="ChEBI" id="CHEBI:29105"/>
    </ligand>
</feature>
<dbReference type="GO" id="GO:0046872">
    <property type="term" value="F:metal ion binding"/>
    <property type="evidence" value="ECO:0007669"/>
    <property type="project" value="UniProtKB-KW"/>
</dbReference>
<keyword evidence="14" id="KW-1185">Reference proteome</keyword>
<protein>
    <recommendedName>
        <fullName evidence="10">Small ribosomal subunit biogenesis GTPase RsgA</fullName>
        <ecNumber evidence="10">3.6.1.-</ecNumber>
    </recommendedName>
</protein>
<keyword evidence="3 10" id="KW-0479">Metal-binding</keyword>
<gene>
    <name evidence="10 13" type="primary">rsgA</name>
    <name evidence="13" type="ORF">DDZ16_06130</name>
</gene>
<keyword evidence="7 10" id="KW-0862">Zinc</keyword>
<dbReference type="Pfam" id="PF16745">
    <property type="entry name" value="RsgA_N"/>
    <property type="match status" value="1"/>
</dbReference>
<proteinExistence type="inferred from homology"/>
<feature type="domain" description="CP-type G" evidence="12">
    <location>
        <begin position="79"/>
        <end position="242"/>
    </location>
</feature>
<dbReference type="InterPro" id="IPR012340">
    <property type="entry name" value="NA-bd_OB-fold"/>
</dbReference>
<evidence type="ECO:0000256" key="5">
    <source>
        <dbReference type="ARBA" id="ARBA00022741"/>
    </source>
</evidence>